<evidence type="ECO:0000313" key="3">
    <source>
        <dbReference type="Proteomes" id="UP000031843"/>
    </source>
</evidence>
<accession>A0A0C4YGA4</accession>
<dbReference type="GO" id="GO:0006508">
    <property type="term" value="P:proteolysis"/>
    <property type="evidence" value="ECO:0007669"/>
    <property type="project" value="InterPro"/>
</dbReference>
<name>A0A0C4YGA4_9BURK</name>
<dbReference type="Pfam" id="PF19289">
    <property type="entry name" value="PmbA_TldD_3rd"/>
    <property type="match status" value="1"/>
</dbReference>
<sequence length="442" mass="47957">MTDAQSLFAALAEDVRKALGEGEAFTLWYSAEASEFIRFNRARVRQAGQVRQATARLQLIRDERHANIGLALSGDPATDQQRLADGLLQLREAIGQLQPDPYLMLERAPWQRTLADAAAPPDTAEVLAQIEEAAHGLDLVGIYAAGPLYRGFASSFGAFGWHAAQGFHFDWSLFHESGQAVKADYAGSRWDAAEFASRFAQARRQLEHLGKPQRVLPPGDYRAYLAPAALDEVLGMCSWGGFSARALAQKESPLQRLYDGGARLSHLLDLDERASGTLAPAFGPEGIPRSDVTLVQAGLPAGRLVYPRSAREYDLAANSASAGEAPQSLAMAAGKLAQDDVLAALGTGLYIGNLWYLNWSDAPAARMTGMTRFATFWVEDGRIQAPLGTMRFDDSIYSFLGEHLEALTSERQLRVSSNTYGERQTDSALLPGALTGKLTLTL</sequence>
<dbReference type="AlphaFoldDB" id="A0A0C4YGA4"/>
<dbReference type="InterPro" id="IPR036059">
    <property type="entry name" value="TldD/PmbA_sf"/>
</dbReference>
<organism evidence="2 3">
    <name type="scientific">Cupriavidus basilensis</name>
    <dbReference type="NCBI Taxonomy" id="68895"/>
    <lineage>
        <taxon>Bacteria</taxon>
        <taxon>Pseudomonadati</taxon>
        <taxon>Pseudomonadota</taxon>
        <taxon>Betaproteobacteria</taxon>
        <taxon>Burkholderiales</taxon>
        <taxon>Burkholderiaceae</taxon>
        <taxon>Cupriavidus</taxon>
    </lineage>
</organism>
<dbReference type="InterPro" id="IPR045569">
    <property type="entry name" value="Metalloprtase-TldD/E_C"/>
</dbReference>
<evidence type="ECO:0000313" key="2">
    <source>
        <dbReference type="EMBL" id="AJG24882.1"/>
    </source>
</evidence>
<evidence type="ECO:0000259" key="1">
    <source>
        <dbReference type="Pfam" id="PF19289"/>
    </source>
</evidence>
<protein>
    <submittedName>
        <fullName evidence="2">TldE/PmbA family protein, Beta/Gamma-proteobacterial subgroup</fullName>
    </submittedName>
</protein>
<dbReference type="EMBL" id="CP010537">
    <property type="protein sequence ID" value="AJG24882.1"/>
    <property type="molecule type" value="Genomic_DNA"/>
</dbReference>
<dbReference type="GO" id="GO:0008237">
    <property type="term" value="F:metallopeptidase activity"/>
    <property type="evidence" value="ECO:0007669"/>
    <property type="project" value="InterPro"/>
</dbReference>
<reference evidence="2 3" key="1">
    <citation type="journal article" date="2015" name="Genome Announc.">
        <title>Complete Genome Sequence of Cupriavidus basilensis 4G11, Isolated from the Oak Ridge Field Research Center Site.</title>
        <authorList>
            <person name="Ray J."/>
            <person name="Waters R.J."/>
            <person name="Skerker J.M."/>
            <person name="Kuehl J.V."/>
            <person name="Price M.N."/>
            <person name="Huang J."/>
            <person name="Chakraborty R."/>
            <person name="Arkin A.P."/>
            <person name="Deutschbauer A."/>
        </authorList>
    </citation>
    <scope>NUCLEOTIDE SEQUENCE [LARGE SCALE GENOMIC DNA]</scope>
    <source>
        <strain evidence="2">4G11</strain>
    </source>
</reference>
<dbReference type="Proteomes" id="UP000031843">
    <property type="component" value="Chromosome secondary"/>
</dbReference>
<dbReference type="PANTHER" id="PTHR43666:SF1">
    <property type="entry name" value="CONSERVED PROTEIN"/>
    <property type="match status" value="1"/>
</dbReference>
<keyword evidence="3" id="KW-1185">Reference proteome</keyword>
<dbReference type="RefSeq" id="WP_043357235.1">
    <property type="nucleotide sequence ID" value="NZ_CP010537.1"/>
</dbReference>
<dbReference type="SUPFAM" id="SSF111283">
    <property type="entry name" value="Putative modulator of DNA gyrase, PmbA/TldD"/>
    <property type="match status" value="1"/>
</dbReference>
<proteinExistence type="predicted"/>
<dbReference type="OrthoDB" id="9763230at2"/>
<gene>
    <name evidence="2" type="ORF">RR42_s3306</name>
</gene>
<dbReference type="STRING" id="68895.RR42_s3306"/>
<dbReference type="PANTHER" id="PTHR43666">
    <property type="entry name" value="TLDD PROTEIN"/>
    <property type="match status" value="1"/>
</dbReference>
<dbReference type="KEGG" id="cbw:RR42_s3306"/>
<feature type="domain" description="Metalloprotease TldD/E C-terminal" evidence="1">
    <location>
        <begin position="218"/>
        <end position="417"/>
    </location>
</feature>